<keyword evidence="2 5" id="KW-0812">Transmembrane</keyword>
<feature type="transmembrane region" description="Helical" evidence="5">
    <location>
        <begin position="173"/>
        <end position="193"/>
    </location>
</feature>
<feature type="transmembrane region" description="Helical" evidence="5">
    <location>
        <begin position="371"/>
        <end position="388"/>
    </location>
</feature>
<dbReference type="PANTHER" id="PTHR24064">
    <property type="entry name" value="SOLUTE CARRIER FAMILY 22 MEMBER"/>
    <property type="match status" value="1"/>
</dbReference>
<evidence type="ECO:0000256" key="1">
    <source>
        <dbReference type="ARBA" id="ARBA00004141"/>
    </source>
</evidence>
<comment type="subcellular location">
    <subcellularLocation>
        <location evidence="1">Membrane</location>
        <topology evidence="1">Multi-pass membrane protein</topology>
    </subcellularLocation>
</comment>
<evidence type="ECO:0000256" key="5">
    <source>
        <dbReference type="SAM" id="Phobius"/>
    </source>
</evidence>
<evidence type="ECO:0000256" key="4">
    <source>
        <dbReference type="ARBA" id="ARBA00023136"/>
    </source>
</evidence>
<evidence type="ECO:0000256" key="3">
    <source>
        <dbReference type="ARBA" id="ARBA00022989"/>
    </source>
</evidence>
<dbReference type="Proteomes" id="UP001497525">
    <property type="component" value="Unassembled WGS sequence"/>
</dbReference>
<evidence type="ECO:0000313" key="6">
    <source>
        <dbReference type="EMBL" id="CAL5131856.1"/>
    </source>
</evidence>
<dbReference type="InterPro" id="IPR036259">
    <property type="entry name" value="MFS_trans_sf"/>
</dbReference>
<feature type="transmembrane region" description="Helical" evidence="5">
    <location>
        <begin position="431"/>
        <end position="448"/>
    </location>
</feature>
<feature type="transmembrane region" description="Helical" evidence="5">
    <location>
        <begin position="17"/>
        <end position="40"/>
    </location>
</feature>
<feature type="transmembrane region" description="Helical" evidence="5">
    <location>
        <begin position="516"/>
        <end position="537"/>
    </location>
</feature>
<dbReference type="InterPro" id="IPR005828">
    <property type="entry name" value="MFS_sugar_transport-like"/>
</dbReference>
<dbReference type="Gene3D" id="1.20.1250.20">
    <property type="entry name" value="MFS general substrate transporter like domains"/>
    <property type="match status" value="1"/>
</dbReference>
<dbReference type="GO" id="GO:0022857">
    <property type="term" value="F:transmembrane transporter activity"/>
    <property type="evidence" value="ECO:0007669"/>
    <property type="project" value="InterPro"/>
</dbReference>
<accession>A0AAV2T4R7</accession>
<feature type="transmembrane region" description="Helical" evidence="5">
    <location>
        <begin position="232"/>
        <end position="253"/>
    </location>
</feature>
<evidence type="ECO:0008006" key="8">
    <source>
        <dbReference type="Google" id="ProtNLM"/>
    </source>
</evidence>
<dbReference type="EMBL" id="CAXLJL010000112">
    <property type="protein sequence ID" value="CAL5131856.1"/>
    <property type="molecule type" value="Genomic_DNA"/>
</dbReference>
<feature type="transmembrane region" description="Helical" evidence="5">
    <location>
        <begin position="485"/>
        <end position="504"/>
    </location>
</feature>
<sequence length="573" mass="64625">MPANARPMTFETVLEDIYGTGLFSILLTVITSVTSFSSSFEIQSTIYMYYKPPFKCASIPGQLDSSSVVWIPRTIYDYIIGNGSTLYSFTSKSNTVVEQCYGLAADTKTGTITPFQCNHFAFDQSVMNRTVITQLDLVCDNSKWIRRFESAYLFCNGIGYLVAMVCDFTGRRGPFICFASLEIVCTLLTPFVPSVPFLFVLRCCRGFAAALQCFAINLILELVPMRLRAVYGSVYWIPRAIGYMCAAGLAYVLRDWKMIKLWACVYFVVYLTYPLLVYESPRWLVLHGQGKKAINIVRKIAKWNKVSITQEYIDQMDEYFAREYSMYLQSKMRPTTGNQPDFHTLRSIWPIYRSQRVSACLSFCQKAWNRTTVLVVVQFAIATVYYGLIADSTLASDNIFLNVLFLGLIELPTSFVSLGLSGYFGRRLSTSILLVLAGFSVFGTRLAVEFFPLALTGVAITGKFLFTVAYYVTCVYAAELHPTTLRSLGFFSVMASATVSSAFAPFNYRRRFLSSYYYFISCGLASIVAGLIVYAFLPETKGCPLAQTVAESEKFVRGREEEWAREMEQSRVV</sequence>
<name>A0AAV2T4R7_CALDB</name>
<dbReference type="GO" id="GO:0016020">
    <property type="term" value="C:membrane"/>
    <property type="evidence" value="ECO:0007669"/>
    <property type="project" value="UniProtKB-SubCell"/>
</dbReference>
<dbReference type="AlphaFoldDB" id="A0AAV2T4R7"/>
<proteinExistence type="predicted"/>
<protein>
    <recommendedName>
        <fullName evidence="8">Major facilitator superfamily (MFS) profile domain-containing protein</fullName>
    </recommendedName>
</protein>
<evidence type="ECO:0000256" key="2">
    <source>
        <dbReference type="ARBA" id="ARBA00022692"/>
    </source>
</evidence>
<evidence type="ECO:0000313" key="7">
    <source>
        <dbReference type="Proteomes" id="UP001497525"/>
    </source>
</evidence>
<keyword evidence="3 5" id="KW-1133">Transmembrane helix</keyword>
<comment type="caution">
    <text evidence="6">The sequence shown here is derived from an EMBL/GenBank/DDBJ whole genome shotgun (WGS) entry which is preliminary data.</text>
</comment>
<gene>
    <name evidence="6" type="ORF">CDAUBV1_LOCUS4395</name>
</gene>
<dbReference type="SUPFAM" id="SSF103473">
    <property type="entry name" value="MFS general substrate transporter"/>
    <property type="match status" value="1"/>
</dbReference>
<reference evidence="6" key="1">
    <citation type="submission" date="2024-06" db="EMBL/GenBank/DDBJ databases">
        <authorList>
            <person name="Liu X."/>
            <person name="Lenzi L."/>
            <person name="Haldenby T S."/>
            <person name="Uol C."/>
        </authorList>
    </citation>
    <scope>NUCLEOTIDE SEQUENCE</scope>
</reference>
<feature type="transmembrane region" description="Helical" evidence="5">
    <location>
        <begin position="400"/>
        <end position="424"/>
    </location>
</feature>
<feature type="transmembrane region" description="Helical" evidence="5">
    <location>
        <begin position="454"/>
        <end position="478"/>
    </location>
</feature>
<keyword evidence="4 5" id="KW-0472">Membrane</keyword>
<feature type="transmembrane region" description="Helical" evidence="5">
    <location>
        <begin position="199"/>
        <end position="220"/>
    </location>
</feature>
<organism evidence="6 7">
    <name type="scientific">Calicophoron daubneyi</name>
    <name type="common">Rumen fluke</name>
    <name type="synonym">Paramphistomum daubneyi</name>
    <dbReference type="NCBI Taxonomy" id="300641"/>
    <lineage>
        <taxon>Eukaryota</taxon>
        <taxon>Metazoa</taxon>
        <taxon>Spiralia</taxon>
        <taxon>Lophotrochozoa</taxon>
        <taxon>Platyhelminthes</taxon>
        <taxon>Trematoda</taxon>
        <taxon>Digenea</taxon>
        <taxon>Plagiorchiida</taxon>
        <taxon>Pronocephalata</taxon>
        <taxon>Paramphistomoidea</taxon>
        <taxon>Paramphistomidae</taxon>
        <taxon>Calicophoron</taxon>
    </lineage>
</organism>
<dbReference type="Pfam" id="PF00083">
    <property type="entry name" value="Sugar_tr"/>
    <property type="match status" value="1"/>
</dbReference>